<dbReference type="Proteomes" id="UP000001064">
    <property type="component" value="Unassembled WGS sequence"/>
</dbReference>
<proteinExistence type="predicted"/>
<gene>
    <name evidence="1" type="ORF">DICPUDRAFT_80399</name>
</gene>
<dbReference type="PANTHER" id="PTHR31768:SF3">
    <property type="entry name" value="B BOX-TYPE DOMAIN-CONTAINING PROTEIN-RELATED"/>
    <property type="match status" value="1"/>
</dbReference>
<accession>F0ZQD9</accession>
<dbReference type="AlphaFoldDB" id="F0ZQD9"/>
<dbReference type="PANTHER" id="PTHR31768">
    <property type="entry name" value="B BOX-TYPE DOMAIN-CONTAINING PROTEIN"/>
    <property type="match status" value="1"/>
</dbReference>
<keyword evidence="2" id="KW-1185">Reference proteome</keyword>
<dbReference type="Gene3D" id="3.30.160.60">
    <property type="entry name" value="Classic Zinc Finger"/>
    <property type="match status" value="1"/>
</dbReference>
<dbReference type="RefSeq" id="XP_003289624.1">
    <property type="nucleotide sequence ID" value="XM_003289576.1"/>
</dbReference>
<dbReference type="KEGG" id="dpp:DICPUDRAFT_80399"/>
<dbReference type="SUPFAM" id="SSF57845">
    <property type="entry name" value="B-box zinc-binding domain"/>
    <property type="match status" value="1"/>
</dbReference>
<name>F0ZQD9_DICPU</name>
<organism evidence="1 2">
    <name type="scientific">Dictyostelium purpureum</name>
    <name type="common">Slime mold</name>
    <dbReference type="NCBI Taxonomy" id="5786"/>
    <lineage>
        <taxon>Eukaryota</taxon>
        <taxon>Amoebozoa</taxon>
        <taxon>Evosea</taxon>
        <taxon>Eumycetozoa</taxon>
        <taxon>Dictyostelia</taxon>
        <taxon>Dictyosteliales</taxon>
        <taxon>Dictyosteliaceae</taxon>
        <taxon>Dictyostelium</taxon>
    </lineage>
</organism>
<dbReference type="InterPro" id="IPR040328">
    <property type="entry name" value="DDB_G0279899-like"/>
</dbReference>
<protein>
    <recommendedName>
        <fullName evidence="3">B box-type domain-containing protein</fullName>
    </recommendedName>
</protein>
<dbReference type="VEuPathDB" id="AmoebaDB:DICPUDRAFT_80399"/>
<dbReference type="EMBL" id="GL871123">
    <property type="protein sequence ID" value="EGC33834.1"/>
    <property type="molecule type" value="Genomic_DNA"/>
</dbReference>
<dbReference type="GeneID" id="10502907"/>
<evidence type="ECO:0008006" key="3">
    <source>
        <dbReference type="Google" id="ProtNLM"/>
    </source>
</evidence>
<evidence type="ECO:0000313" key="2">
    <source>
        <dbReference type="Proteomes" id="UP000001064"/>
    </source>
</evidence>
<evidence type="ECO:0000313" key="1">
    <source>
        <dbReference type="EMBL" id="EGC33834.1"/>
    </source>
</evidence>
<dbReference type="InParanoid" id="F0ZQD9"/>
<reference evidence="2" key="1">
    <citation type="journal article" date="2011" name="Genome Biol.">
        <title>Comparative genomics of the social amoebae Dictyostelium discoideum and Dictyostelium purpureum.</title>
        <authorList>
            <consortium name="US DOE Joint Genome Institute (JGI-PGF)"/>
            <person name="Sucgang R."/>
            <person name="Kuo A."/>
            <person name="Tian X."/>
            <person name="Salerno W."/>
            <person name="Parikh A."/>
            <person name="Feasley C.L."/>
            <person name="Dalin E."/>
            <person name="Tu H."/>
            <person name="Huang E."/>
            <person name="Barry K."/>
            <person name="Lindquist E."/>
            <person name="Shapiro H."/>
            <person name="Bruce D."/>
            <person name="Schmutz J."/>
            <person name="Salamov A."/>
            <person name="Fey P."/>
            <person name="Gaudet P."/>
            <person name="Anjard C."/>
            <person name="Babu M.M."/>
            <person name="Basu S."/>
            <person name="Bushmanova Y."/>
            <person name="van der Wel H."/>
            <person name="Katoh-Kurasawa M."/>
            <person name="Dinh C."/>
            <person name="Coutinho P.M."/>
            <person name="Saito T."/>
            <person name="Elias M."/>
            <person name="Schaap P."/>
            <person name="Kay R.R."/>
            <person name="Henrissat B."/>
            <person name="Eichinger L."/>
            <person name="Rivero F."/>
            <person name="Putnam N.H."/>
            <person name="West C.M."/>
            <person name="Loomis W.F."/>
            <person name="Chisholm R.L."/>
            <person name="Shaulsky G."/>
            <person name="Strassmann J.E."/>
            <person name="Queller D.C."/>
            <person name="Kuspa A."/>
            <person name="Grigoriev I.V."/>
        </authorList>
    </citation>
    <scope>NUCLEOTIDE SEQUENCE [LARGE SCALE GENOMIC DNA]</scope>
    <source>
        <strain evidence="2">QSDP1</strain>
    </source>
</reference>
<sequence length="474" mass="54809">MDYCDIDNKENNCYNGNYNIHCLIHKKDLIFVCENKECETQLACIKCVTTTHKGHLLTDLDEININNKEKIQNLIKEFKLQFPKISNQISINKTNLKKIEDIYSKKSKITKLDTDGVANMFSEVKELVLKTEENYIRGIEDNQMDSESNYSKMKDELEMGTVVLEKIYEKYKTNQNINDSISNNDNSNSPFDNIDFNNKSHIIEILYSNSISKSKTNQNNSFSYVPYNNNTIISSCTDITSAIKTILRSKPRPVPNVNKLPEFFIVNKNKKVPYFHQGYKNFVGGNFMAINFSFCINLSFNISSTITELYLVEGRCDQFLNALSNFNMNSAHLHFYDVDICSNINVYIKYFHFHKYILNELFKNPNNLCSPTIHIYELEKPLTSDSIKGKGTTLHIHEEYDHPIAPGVLTNNGIQYLYLYDIKNGLPRGSLPAALNQLYLDGYKHSFKEIVPENLTVYNKINGAWQLITNDKYW</sequence>